<feature type="transmembrane region" description="Helical" evidence="1">
    <location>
        <begin position="42"/>
        <end position="60"/>
    </location>
</feature>
<evidence type="ECO:0000256" key="1">
    <source>
        <dbReference type="SAM" id="Phobius"/>
    </source>
</evidence>
<evidence type="ECO:0000313" key="2">
    <source>
        <dbReference type="EMBL" id="ABM80890.1"/>
    </source>
</evidence>
<dbReference type="KEGG" id="hbu:Hbut_1046"/>
<organism evidence="2 3">
    <name type="scientific">Hyperthermus butylicus (strain DSM 5456 / JCM 9403 / PLM1-5)</name>
    <dbReference type="NCBI Taxonomy" id="415426"/>
    <lineage>
        <taxon>Archaea</taxon>
        <taxon>Thermoproteota</taxon>
        <taxon>Thermoprotei</taxon>
        <taxon>Desulfurococcales</taxon>
        <taxon>Pyrodictiaceae</taxon>
        <taxon>Hyperthermus</taxon>
    </lineage>
</organism>
<keyword evidence="1" id="KW-1133">Transmembrane helix</keyword>
<dbReference type="OrthoDB" id="380509at2157"/>
<keyword evidence="3" id="KW-1185">Reference proteome</keyword>
<name>A2BLM9_HYPBU</name>
<dbReference type="EMBL" id="CP000493">
    <property type="protein sequence ID" value="ABM80890.1"/>
    <property type="molecule type" value="Genomic_DNA"/>
</dbReference>
<keyword evidence="1" id="KW-0472">Membrane</keyword>
<accession>A2BLM9</accession>
<dbReference type="EnsemblBacteria" id="ABM80890">
    <property type="protein sequence ID" value="ABM80890"/>
    <property type="gene ID" value="Hbut_1046"/>
</dbReference>
<dbReference type="HOGENOM" id="CLU_1052147_0_0_2"/>
<evidence type="ECO:0000313" key="3">
    <source>
        <dbReference type="Proteomes" id="UP000002593"/>
    </source>
</evidence>
<feature type="transmembrane region" description="Helical" evidence="1">
    <location>
        <begin position="19"/>
        <end position="35"/>
    </location>
</feature>
<sequence length="264" mass="28881">MQQYSRGEELPLTPPRPDIGALVVAVMVGALLVAAGKPTGLAFFLAAVAGLVALPILFLARELAVFHAGRKPLEPSKAGLVADWVAAVAREAGAQKTSILYVYRRGVSLQVVQFGEPIARERNPRLEAGLTWLVHRAAWNGLLATMLHRGLLIVALPARTMHMLYRLVGWDRHGPYVVLKGKEAVITVYRALREMLTALSQGANRAYIAYAATKLATRLLVRGLLRIDPTEAERLDALLPAEPPWVRWRVQRQLAEEAVEAIGA</sequence>
<keyword evidence="1" id="KW-0812">Transmembrane</keyword>
<dbReference type="AlphaFoldDB" id="A2BLM9"/>
<dbReference type="GeneID" id="4781875"/>
<dbReference type="RefSeq" id="WP_011822208.1">
    <property type="nucleotide sequence ID" value="NC_008818.1"/>
</dbReference>
<reference evidence="2 3" key="1">
    <citation type="journal article" date="2007" name="Archaea">
        <title>The genome of Hyperthermus butylicus: a sulfur-reducing, peptide fermenting, neutrophilic Crenarchaeote growing up to 108 degrees C.</title>
        <authorList>
            <person name="Brugger K."/>
            <person name="Chen L."/>
            <person name="Stark M."/>
            <person name="Zibat A."/>
            <person name="Redder P."/>
            <person name="Ruepp A."/>
            <person name="Awayez M."/>
            <person name="She Q."/>
            <person name="Garrett R.A."/>
            <person name="Klenk H.P."/>
        </authorList>
    </citation>
    <scope>NUCLEOTIDE SEQUENCE [LARGE SCALE GENOMIC DNA]</scope>
    <source>
        <strain evidence="3">DSM 5456 / JCM 9403 / PLM1-5</strain>
    </source>
</reference>
<dbReference type="Proteomes" id="UP000002593">
    <property type="component" value="Chromosome"/>
</dbReference>
<dbReference type="eggNOG" id="arCOG12306">
    <property type="taxonomic scope" value="Archaea"/>
</dbReference>
<protein>
    <submittedName>
        <fullName evidence="2">Uncharacterized protein</fullName>
    </submittedName>
</protein>
<gene>
    <name evidence="2" type="ordered locus">Hbut_1046</name>
</gene>
<proteinExistence type="predicted"/>